<reference evidence="3" key="2">
    <citation type="submission" date="2015-01" db="EMBL/GenBank/DDBJ databases">
        <title>Evolutionary Origins and Diversification of the Mycorrhizal Mutualists.</title>
        <authorList>
            <consortium name="DOE Joint Genome Institute"/>
            <consortium name="Mycorrhizal Genomics Consortium"/>
            <person name="Kohler A."/>
            <person name="Kuo A."/>
            <person name="Nagy L.G."/>
            <person name="Floudas D."/>
            <person name="Copeland A."/>
            <person name="Barry K.W."/>
            <person name="Cichocki N."/>
            <person name="Veneault-Fourrey C."/>
            <person name="LaButti K."/>
            <person name="Lindquist E.A."/>
            <person name="Lipzen A."/>
            <person name="Lundell T."/>
            <person name="Morin E."/>
            <person name="Murat C."/>
            <person name="Riley R."/>
            <person name="Ohm R."/>
            <person name="Sun H."/>
            <person name="Tunlid A."/>
            <person name="Henrissat B."/>
            <person name="Grigoriev I.V."/>
            <person name="Hibbett D.S."/>
            <person name="Martin F."/>
        </authorList>
    </citation>
    <scope>NUCLEOTIDE SEQUENCE [LARGE SCALE GENOMIC DNA]</scope>
    <source>
        <strain evidence="3">h7</strain>
    </source>
</reference>
<accession>A0A0C3CCH3</accession>
<organism evidence="2 3">
    <name type="scientific">Hebeloma cylindrosporum</name>
    <dbReference type="NCBI Taxonomy" id="76867"/>
    <lineage>
        <taxon>Eukaryota</taxon>
        <taxon>Fungi</taxon>
        <taxon>Dikarya</taxon>
        <taxon>Basidiomycota</taxon>
        <taxon>Agaricomycotina</taxon>
        <taxon>Agaricomycetes</taxon>
        <taxon>Agaricomycetidae</taxon>
        <taxon>Agaricales</taxon>
        <taxon>Agaricineae</taxon>
        <taxon>Hymenogastraceae</taxon>
        <taxon>Hebeloma</taxon>
    </lineage>
</organism>
<dbReference type="HOGENOM" id="CLU_102039_0_0_1"/>
<protein>
    <submittedName>
        <fullName evidence="2">Uncharacterized protein</fullName>
    </submittedName>
</protein>
<evidence type="ECO:0000313" key="2">
    <source>
        <dbReference type="EMBL" id="KIM46485.1"/>
    </source>
</evidence>
<evidence type="ECO:0000256" key="1">
    <source>
        <dbReference type="SAM" id="MobiDB-lite"/>
    </source>
</evidence>
<feature type="region of interest" description="Disordered" evidence="1">
    <location>
        <begin position="1"/>
        <end position="20"/>
    </location>
</feature>
<reference evidence="2 3" key="1">
    <citation type="submission" date="2014-04" db="EMBL/GenBank/DDBJ databases">
        <authorList>
            <consortium name="DOE Joint Genome Institute"/>
            <person name="Kuo A."/>
            <person name="Gay G."/>
            <person name="Dore J."/>
            <person name="Kohler A."/>
            <person name="Nagy L.G."/>
            <person name="Floudas D."/>
            <person name="Copeland A."/>
            <person name="Barry K.W."/>
            <person name="Cichocki N."/>
            <person name="Veneault-Fourrey C."/>
            <person name="LaButti K."/>
            <person name="Lindquist E.A."/>
            <person name="Lipzen A."/>
            <person name="Lundell T."/>
            <person name="Morin E."/>
            <person name="Murat C."/>
            <person name="Sun H."/>
            <person name="Tunlid A."/>
            <person name="Henrissat B."/>
            <person name="Grigoriev I.V."/>
            <person name="Hibbett D.S."/>
            <person name="Martin F."/>
            <person name="Nordberg H.P."/>
            <person name="Cantor M.N."/>
            <person name="Hua S.X."/>
        </authorList>
    </citation>
    <scope>NUCLEOTIDE SEQUENCE [LARGE SCALE GENOMIC DNA]</scope>
    <source>
        <strain evidence="3">h7</strain>
    </source>
</reference>
<dbReference type="EMBL" id="KN831771">
    <property type="protein sequence ID" value="KIM46485.1"/>
    <property type="molecule type" value="Genomic_DNA"/>
</dbReference>
<dbReference type="AlphaFoldDB" id="A0A0C3CCH3"/>
<feature type="compositionally biased region" description="Low complexity" evidence="1">
    <location>
        <begin position="1"/>
        <end position="10"/>
    </location>
</feature>
<name>A0A0C3CCH3_HEBCY</name>
<dbReference type="Proteomes" id="UP000053424">
    <property type="component" value="Unassembled WGS sequence"/>
</dbReference>
<sequence length="195" mass="20848">MSPATTAATATKKRKSDATVTAAGKKAKLAAVAHAETVESILSDVKNFELPDSPTATRKMILELAQYARSLEEEVDATKPKALSPAELAAAAAKLANAVRSGIRKQLTWKPSAKTGSARWTYDGVCPDPEVFGAMLNLGGPPKFKATKMAADEFQNLIGDLDVSIRYDVLRATSDVNIQWKPDQGTFKFSGSYGK</sequence>
<dbReference type="OrthoDB" id="5370359at2759"/>
<evidence type="ECO:0000313" key="3">
    <source>
        <dbReference type="Proteomes" id="UP000053424"/>
    </source>
</evidence>
<gene>
    <name evidence="2" type="ORF">M413DRAFT_441573</name>
</gene>
<keyword evidence="3" id="KW-1185">Reference proteome</keyword>
<proteinExistence type="predicted"/>